<protein>
    <recommendedName>
        <fullName evidence="12">Lysyl oxidase homolog</fullName>
        <ecNumber evidence="12">1.4.3.13</ecNumber>
    </recommendedName>
</protein>
<dbReference type="PRINTS" id="PR00074">
    <property type="entry name" value="LYSYLOXIDASE"/>
</dbReference>
<evidence type="ECO:0000256" key="9">
    <source>
        <dbReference type="ARBA" id="ARBA00023008"/>
    </source>
</evidence>
<dbReference type="Proteomes" id="UP000594220">
    <property type="component" value="Unplaced"/>
</dbReference>
<dbReference type="PROSITE" id="PS00926">
    <property type="entry name" value="LYSYL_OXIDASE"/>
    <property type="match status" value="1"/>
</dbReference>
<comment type="similarity">
    <text evidence="3 12">Belongs to the lysyl oxidase family.</text>
</comment>
<keyword evidence="9 12" id="KW-0186">Copper</keyword>
<dbReference type="GeneTree" id="ENSGT00940000154779"/>
<reference evidence="14" key="2">
    <citation type="submission" date="2025-09" db="UniProtKB">
        <authorList>
            <consortium name="Ensembl"/>
        </authorList>
    </citation>
    <scope>IDENTIFICATION</scope>
</reference>
<dbReference type="PANTHER" id="PTHR45817:SF10">
    <property type="entry name" value="LYSYL OXIDASE HOMOLOG"/>
    <property type="match status" value="1"/>
</dbReference>
<evidence type="ECO:0000256" key="8">
    <source>
        <dbReference type="ARBA" id="ARBA00023002"/>
    </source>
</evidence>
<dbReference type="Pfam" id="PF01186">
    <property type="entry name" value="Lysyl_oxidase"/>
    <property type="match status" value="1"/>
</dbReference>
<dbReference type="GO" id="GO:0004720">
    <property type="term" value="F:protein-lysine 6-oxidase activity"/>
    <property type="evidence" value="ECO:0007669"/>
    <property type="project" value="UniProtKB-UniRule"/>
</dbReference>
<keyword evidence="5 12" id="KW-0964">Secreted</keyword>
<dbReference type="InterPro" id="IPR001695">
    <property type="entry name" value="Lysyl_oxidase"/>
</dbReference>
<keyword evidence="10" id="KW-1015">Disulfide bond</keyword>
<evidence type="ECO:0000256" key="4">
    <source>
        <dbReference type="ARBA" id="ARBA00022477"/>
    </source>
</evidence>
<comment type="catalytic activity">
    <reaction evidence="11 12">
        <text>L-lysyl-[protein] + O2 + H2O = (S)-2-amino-6-oxohexanoyl-[protein] + H2O2 + NH4(+)</text>
        <dbReference type="Rhea" id="RHEA:24544"/>
        <dbReference type="Rhea" id="RHEA-COMP:9752"/>
        <dbReference type="Rhea" id="RHEA-COMP:12448"/>
        <dbReference type="ChEBI" id="CHEBI:15377"/>
        <dbReference type="ChEBI" id="CHEBI:15379"/>
        <dbReference type="ChEBI" id="CHEBI:16240"/>
        <dbReference type="ChEBI" id="CHEBI:28938"/>
        <dbReference type="ChEBI" id="CHEBI:29969"/>
        <dbReference type="ChEBI" id="CHEBI:131803"/>
        <dbReference type="EC" id="1.4.3.13"/>
    </reaction>
</comment>
<feature type="region of interest" description="Disordered" evidence="13">
    <location>
        <begin position="226"/>
        <end position="250"/>
    </location>
</feature>
<dbReference type="GO" id="GO:0030199">
    <property type="term" value="P:collagen fibril organization"/>
    <property type="evidence" value="ECO:0007669"/>
    <property type="project" value="TreeGrafter"/>
</dbReference>
<evidence type="ECO:0000256" key="10">
    <source>
        <dbReference type="ARBA" id="ARBA00023157"/>
    </source>
</evidence>
<comment type="function">
    <text evidence="12">Mediates the post-translational oxidative deamination of lysine residues on target proteins leading to the formation of deaminated lysine (allysine).</text>
</comment>
<keyword evidence="15" id="KW-1185">Reference proteome</keyword>
<dbReference type="EC" id="1.4.3.13" evidence="12"/>
<reference evidence="14" key="1">
    <citation type="submission" date="2025-08" db="UniProtKB">
        <authorList>
            <consortium name="Ensembl"/>
        </authorList>
    </citation>
    <scope>IDENTIFICATION</scope>
</reference>
<dbReference type="Gene3D" id="2.60.40.10">
    <property type="entry name" value="Immunoglobulins"/>
    <property type="match status" value="1"/>
</dbReference>
<keyword evidence="7 12" id="KW-0801">TPQ</keyword>
<dbReference type="GO" id="GO:0005615">
    <property type="term" value="C:extracellular space"/>
    <property type="evidence" value="ECO:0007669"/>
    <property type="project" value="UniProtKB-UniRule"/>
</dbReference>
<name>A0A7M4FWH8_CROPO</name>
<evidence type="ECO:0000256" key="2">
    <source>
        <dbReference type="ARBA" id="ARBA00004239"/>
    </source>
</evidence>
<proteinExistence type="inferred from homology"/>
<evidence type="ECO:0000256" key="12">
    <source>
        <dbReference type="RuleBase" id="RU367046"/>
    </source>
</evidence>
<dbReference type="GO" id="GO:0005507">
    <property type="term" value="F:copper ion binding"/>
    <property type="evidence" value="ECO:0007669"/>
    <property type="project" value="UniProtKB-UniRule"/>
</dbReference>
<dbReference type="OMA" id="RCDILYT"/>
<dbReference type="InterPro" id="IPR050912">
    <property type="entry name" value="LOX-like_protein"/>
</dbReference>
<comment type="cofactor">
    <cofactor evidence="1 12">
        <name>Cu cation</name>
        <dbReference type="ChEBI" id="CHEBI:23378"/>
    </cofactor>
</comment>
<keyword evidence="8 12" id="KW-0560">Oxidoreductase</keyword>
<evidence type="ECO:0000256" key="5">
    <source>
        <dbReference type="ARBA" id="ARBA00022525"/>
    </source>
</evidence>
<keyword evidence="4 12" id="KW-0886">LTQ</keyword>
<accession>A0A7M4FWH8</accession>
<evidence type="ECO:0000313" key="14">
    <source>
        <dbReference type="Ensembl" id="ENSCPRP00005012267.1"/>
    </source>
</evidence>
<evidence type="ECO:0000256" key="7">
    <source>
        <dbReference type="ARBA" id="ARBA00022772"/>
    </source>
</evidence>
<dbReference type="Ensembl" id="ENSCPRT00005014456.1">
    <property type="protein sequence ID" value="ENSCPRP00005012267.1"/>
    <property type="gene ID" value="ENSCPRG00005008720.1"/>
</dbReference>
<dbReference type="InterPro" id="IPR019828">
    <property type="entry name" value="Lysyl_oxidase_CS"/>
</dbReference>
<evidence type="ECO:0000256" key="6">
    <source>
        <dbReference type="ARBA" id="ARBA00022723"/>
    </source>
</evidence>
<evidence type="ECO:0000256" key="11">
    <source>
        <dbReference type="ARBA" id="ARBA00047861"/>
    </source>
</evidence>
<keyword evidence="6 12" id="KW-0479">Metal-binding</keyword>
<evidence type="ECO:0000256" key="3">
    <source>
        <dbReference type="ARBA" id="ARBA00007492"/>
    </source>
</evidence>
<dbReference type="InterPro" id="IPR013783">
    <property type="entry name" value="Ig-like_fold"/>
</dbReference>
<dbReference type="AlphaFoldDB" id="A0A7M4FWH8"/>
<evidence type="ECO:0000256" key="13">
    <source>
        <dbReference type="SAM" id="MobiDB-lite"/>
    </source>
</evidence>
<evidence type="ECO:0000313" key="15">
    <source>
        <dbReference type="Proteomes" id="UP000594220"/>
    </source>
</evidence>
<comment type="subcellular location">
    <subcellularLocation>
        <location evidence="2 12">Secreted</location>
        <location evidence="2 12">Extracellular space</location>
    </subcellularLocation>
</comment>
<sequence length="270" mass="30014">HRRPGFGTGYFHDGLPDLIPDPYYIQASTYIQRVQMYALRCAAEENCLARSAYRPGVTDISYRVLLRFPQRVKNQGTADFLPVKPRHAWEWHSCHQHYHSMDAFSSYDLLDAVSQRRVAEGHKASFCLEDTTCDVGFQRRYACTAHTQGLGPGCYDTYNANIDCQWIDITDVPPGNYILKVTVNPNFLVAESDFTNNVVKCSLTYTGTFVTTWNCRITRYGHTRHGAPSLASPGPPGPQLGGAPPELVTPGAAETERGVEALDVQLKGAP</sequence>
<gene>
    <name evidence="14" type="primary">LOC109324851</name>
</gene>
<organism evidence="14 15">
    <name type="scientific">Crocodylus porosus</name>
    <name type="common">Saltwater crocodile</name>
    <name type="synonym">Estuarine crocodile</name>
    <dbReference type="NCBI Taxonomy" id="8502"/>
    <lineage>
        <taxon>Eukaryota</taxon>
        <taxon>Metazoa</taxon>
        <taxon>Chordata</taxon>
        <taxon>Craniata</taxon>
        <taxon>Vertebrata</taxon>
        <taxon>Euteleostomi</taxon>
        <taxon>Archelosauria</taxon>
        <taxon>Archosauria</taxon>
        <taxon>Crocodylia</taxon>
        <taxon>Longirostres</taxon>
        <taxon>Crocodylidae</taxon>
        <taxon>Crocodylus</taxon>
    </lineage>
</organism>
<evidence type="ECO:0000256" key="1">
    <source>
        <dbReference type="ARBA" id="ARBA00001935"/>
    </source>
</evidence>
<dbReference type="PANTHER" id="PTHR45817">
    <property type="entry name" value="LYSYL OXIDASE-LIKE-RELATED"/>
    <property type="match status" value="1"/>
</dbReference>
<comment type="PTM">
    <text evidence="12">The lysine tyrosylquinone cross-link (LTQ) is generated by condensation of the epsilon-amino group of a lysine with a topaquinone produced by oxidation of tyrosine.</text>
</comment>